<evidence type="ECO:0000313" key="2">
    <source>
        <dbReference type="Proteomes" id="UP000269438"/>
    </source>
</evidence>
<dbReference type="RefSeq" id="WP_121688174.1">
    <property type="nucleotide sequence ID" value="NZ_RCUY01000005.1"/>
</dbReference>
<reference evidence="1 2" key="1">
    <citation type="submission" date="2018-10" db="EMBL/GenBank/DDBJ databases">
        <authorList>
            <person name="Li J."/>
        </authorList>
    </citation>
    <scope>NUCLEOTIDE SEQUENCE [LARGE SCALE GENOMIC DNA]</scope>
    <source>
        <strain evidence="1 2">JCM 11654</strain>
    </source>
</reference>
<dbReference type="SUPFAM" id="SSF54909">
    <property type="entry name" value="Dimeric alpha+beta barrel"/>
    <property type="match status" value="1"/>
</dbReference>
<dbReference type="EMBL" id="RCUY01000005">
    <property type="protein sequence ID" value="RLP83036.1"/>
    <property type="molecule type" value="Genomic_DNA"/>
</dbReference>
<proteinExistence type="predicted"/>
<organism evidence="1 2">
    <name type="scientific">Mycetocola lacteus</name>
    <dbReference type="NCBI Taxonomy" id="76637"/>
    <lineage>
        <taxon>Bacteria</taxon>
        <taxon>Bacillati</taxon>
        <taxon>Actinomycetota</taxon>
        <taxon>Actinomycetes</taxon>
        <taxon>Micrococcales</taxon>
        <taxon>Microbacteriaceae</taxon>
        <taxon>Mycetocola</taxon>
    </lineage>
</organism>
<comment type="caution">
    <text evidence="1">The sequence shown here is derived from an EMBL/GenBank/DDBJ whole genome shotgun (WGS) entry which is preliminary data.</text>
</comment>
<protein>
    <recommendedName>
        <fullName evidence="3">NIPSNAP family containing protein</fullName>
    </recommendedName>
</protein>
<name>A0A3L7ARC1_9MICO</name>
<dbReference type="Gene3D" id="3.30.70.100">
    <property type="match status" value="1"/>
</dbReference>
<gene>
    <name evidence="1" type="ORF">D9V34_07285</name>
</gene>
<accession>A0A3L7ARC1</accession>
<evidence type="ECO:0000313" key="1">
    <source>
        <dbReference type="EMBL" id="RLP83036.1"/>
    </source>
</evidence>
<dbReference type="OrthoDB" id="5188748at2"/>
<dbReference type="Proteomes" id="UP000269438">
    <property type="component" value="Unassembled WGS sequence"/>
</dbReference>
<keyword evidence="2" id="KW-1185">Reference proteome</keyword>
<dbReference type="AlphaFoldDB" id="A0A3L7ARC1"/>
<sequence>MNLLKTTQLRRYSIVPGTLDDFVEWWQTHVVPAREAHGFRIEFAYAVHDTSEFVWAVSLAATESDFLRVEAIYRDSPERARAFSVEPGRIGDQVITLVSDVSPADETRADH</sequence>
<evidence type="ECO:0008006" key="3">
    <source>
        <dbReference type="Google" id="ProtNLM"/>
    </source>
</evidence>
<dbReference type="InterPro" id="IPR011008">
    <property type="entry name" value="Dimeric_a/b-barrel"/>
</dbReference>